<dbReference type="AlphaFoldDB" id="A0A6G1G2P4"/>
<protein>
    <recommendedName>
        <fullName evidence="5">CENP-V/GFA domain-containing protein</fullName>
    </recommendedName>
</protein>
<gene>
    <name evidence="2 4" type="ORF">P152DRAFT_482244</name>
</gene>
<dbReference type="RefSeq" id="XP_033533827.1">
    <property type="nucleotide sequence ID" value="XM_033681875.1"/>
</dbReference>
<dbReference type="EMBL" id="ML975158">
    <property type="protein sequence ID" value="KAF1812196.1"/>
    <property type="molecule type" value="Genomic_DNA"/>
</dbReference>
<accession>A0A6G1G2P4</accession>
<feature type="region of interest" description="Disordered" evidence="1">
    <location>
        <begin position="215"/>
        <end position="239"/>
    </location>
</feature>
<dbReference type="InterPro" id="IPR011057">
    <property type="entry name" value="Mss4-like_sf"/>
</dbReference>
<dbReference type="SUPFAM" id="SSF51316">
    <property type="entry name" value="Mss4-like"/>
    <property type="match status" value="1"/>
</dbReference>
<dbReference type="OrthoDB" id="3907216at2759"/>
<keyword evidence="3" id="KW-1185">Reference proteome</keyword>
<evidence type="ECO:0000313" key="2">
    <source>
        <dbReference type="EMBL" id="KAF1812196.1"/>
    </source>
</evidence>
<reference evidence="4" key="3">
    <citation type="submission" date="2025-04" db="UniProtKB">
        <authorList>
            <consortium name="RefSeq"/>
        </authorList>
    </citation>
    <scope>IDENTIFICATION</scope>
    <source>
        <strain evidence="4">CBS 781.70</strain>
    </source>
</reference>
<dbReference type="GeneID" id="54422445"/>
<sequence length="239" mass="26717">MSTRGSVLLIDGEPCRSLNGVCACTRNSYVVNIPEPRIKEAQVQFDTSSSNRRHQAAPFSAFLRVPLDWFHSTTTGFFSDETHTSIRRTYDAPNAPEHTRRQFCGYCGTPLSVWSESTREDADFINLTLESLVDGEISVLEELGLLPSGEEEEEVGELQAVRASSSGEQLVARKGSPWFEEMVDDGRLGRVKRQRGGHMLANGRPEVEWEVVEFTNGDESGRNTPSKRKIGQMSDDMDR</sequence>
<evidence type="ECO:0008006" key="5">
    <source>
        <dbReference type="Google" id="ProtNLM"/>
    </source>
</evidence>
<reference evidence="2 4" key="1">
    <citation type="submission" date="2020-01" db="EMBL/GenBank/DDBJ databases">
        <authorList>
            <consortium name="DOE Joint Genome Institute"/>
            <person name="Haridas S."/>
            <person name="Albert R."/>
            <person name="Binder M."/>
            <person name="Bloem J."/>
            <person name="Labutti K."/>
            <person name="Salamov A."/>
            <person name="Andreopoulos B."/>
            <person name="Baker S.E."/>
            <person name="Barry K."/>
            <person name="Bills G."/>
            <person name="Bluhm B.H."/>
            <person name="Cannon C."/>
            <person name="Castanera R."/>
            <person name="Culley D.E."/>
            <person name="Daum C."/>
            <person name="Ezra D."/>
            <person name="Gonzalez J.B."/>
            <person name="Henrissat B."/>
            <person name="Kuo A."/>
            <person name="Liang C."/>
            <person name="Lipzen A."/>
            <person name="Lutzoni F."/>
            <person name="Magnuson J."/>
            <person name="Mondo S."/>
            <person name="Nolan M."/>
            <person name="Ohm R."/>
            <person name="Pangilinan J."/>
            <person name="Park H.-J."/>
            <person name="Ramirez L."/>
            <person name="Alfaro M."/>
            <person name="Sun H."/>
            <person name="Tritt A."/>
            <person name="Yoshinaga Y."/>
            <person name="Zwiers L.-H."/>
            <person name="Turgeon B.G."/>
            <person name="Goodwin S.B."/>
            <person name="Spatafora J.W."/>
            <person name="Crous P.W."/>
            <person name="Grigoriev I.V."/>
        </authorList>
    </citation>
    <scope>NUCLEOTIDE SEQUENCE</scope>
    <source>
        <strain evidence="2 4">CBS 781.70</strain>
    </source>
</reference>
<reference evidence="4" key="2">
    <citation type="submission" date="2020-04" db="EMBL/GenBank/DDBJ databases">
        <authorList>
            <consortium name="NCBI Genome Project"/>
        </authorList>
    </citation>
    <scope>NUCLEOTIDE SEQUENCE</scope>
    <source>
        <strain evidence="4">CBS 781.70</strain>
    </source>
</reference>
<dbReference type="Gene3D" id="3.90.1590.10">
    <property type="entry name" value="glutathione-dependent formaldehyde- activating enzyme (gfa)"/>
    <property type="match status" value="1"/>
</dbReference>
<evidence type="ECO:0000256" key="1">
    <source>
        <dbReference type="SAM" id="MobiDB-lite"/>
    </source>
</evidence>
<dbReference type="Proteomes" id="UP000504638">
    <property type="component" value="Unplaced"/>
</dbReference>
<evidence type="ECO:0000313" key="3">
    <source>
        <dbReference type="Proteomes" id="UP000504638"/>
    </source>
</evidence>
<name>A0A6G1G2P4_9PEZI</name>
<proteinExistence type="predicted"/>
<evidence type="ECO:0000313" key="4">
    <source>
        <dbReference type="RefSeq" id="XP_033533827.1"/>
    </source>
</evidence>
<organism evidence="2">
    <name type="scientific">Eremomyces bilateralis CBS 781.70</name>
    <dbReference type="NCBI Taxonomy" id="1392243"/>
    <lineage>
        <taxon>Eukaryota</taxon>
        <taxon>Fungi</taxon>
        <taxon>Dikarya</taxon>
        <taxon>Ascomycota</taxon>
        <taxon>Pezizomycotina</taxon>
        <taxon>Dothideomycetes</taxon>
        <taxon>Dothideomycetes incertae sedis</taxon>
        <taxon>Eremomycetales</taxon>
        <taxon>Eremomycetaceae</taxon>
        <taxon>Eremomyces</taxon>
    </lineage>
</organism>